<sequence>MEGRGRCMPDGARVLGPDEECLRGAGARATVRRHARGMYRFNPHKRGSTVPNPVKVEIGSSIFRKRVLVLEDPLSAATGPPLYVSVEEESRPTKALGSGAVPGMCATRNGKPGALADWPPSWVNEVANKGMLPALAAPPALLALTG</sequence>
<dbReference type="AlphaFoldDB" id="A0A7S4SXK1"/>
<proteinExistence type="predicted"/>
<dbReference type="EMBL" id="HBNR01082079">
    <property type="protein sequence ID" value="CAE4659303.1"/>
    <property type="molecule type" value="Transcribed_RNA"/>
</dbReference>
<reference evidence="1" key="1">
    <citation type="submission" date="2021-01" db="EMBL/GenBank/DDBJ databases">
        <authorList>
            <person name="Corre E."/>
            <person name="Pelletier E."/>
            <person name="Niang G."/>
            <person name="Scheremetjew M."/>
            <person name="Finn R."/>
            <person name="Kale V."/>
            <person name="Holt S."/>
            <person name="Cochrane G."/>
            <person name="Meng A."/>
            <person name="Brown T."/>
            <person name="Cohen L."/>
        </authorList>
    </citation>
    <scope>NUCLEOTIDE SEQUENCE</scope>
    <source>
        <strain evidence="1">CCMP3105</strain>
    </source>
</reference>
<evidence type="ECO:0000313" key="1">
    <source>
        <dbReference type="EMBL" id="CAE4659303.1"/>
    </source>
</evidence>
<name>A0A7S4SXK1_9DINO</name>
<protein>
    <submittedName>
        <fullName evidence="1">Uncharacterized protein</fullName>
    </submittedName>
</protein>
<gene>
    <name evidence="1" type="ORF">AMON00008_LOCUS58710</name>
</gene>
<accession>A0A7S4SXK1</accession>
<organism evidence="1">
    <name type="scientific">Alexandrium monilatum</name>
    <dbReference type="NCBI Taxonomy" id="311494"/>
    <lineage>
        <taxon>Eukaryota</taxon>
        <taxon>Sar</taxon>
        <taxon>Alveolata</taxon>
        <taxon>Dinophyceae</taxon>
        <taxon>Gonyaulacales</taxon>
        <taxon>Pyrocystaceae</taxon>
        <taxon>Alexandrium</taxon>
    </lineage>
</organism>